<evidence type="ECO:0000256" key="1">
    <source>
        <dbReference type="ARBA" id="ARBA00022490"/>
    </source>
</evidence>
<dbReference type="InterPro" id="IPR005234">
    <property type="entry name" value="ScpB_csome_segregation"/>
</dbReference>
<protein>
    <recommendedName>
        <fullName evidence="7">Segregation and condensation protein B</fullName>
    </recommendedName>
</protein>
<evidence type="ECO:0008006" key="7">
    <source>
        <dbReference type="Google" id="ProtNLM"/>
    </source>
</evidence>
<dbReference type="PANTHER" id="PTHR34298">
    <property type="entry name" value="SEGREGATION AND CONDENSATION PROTEIN B"/>
    <property type="match status" value="1"/>
</dbReference>
<dbReference type="RefSeq" id="WP_075064797.1">
    <property type="nucleotide sequence ID" value="NZ_LKAJ02000001.1"/>
</dbReference>
<keyword evidence="1" id="KW-0963">Cytoplasm</keyword>
<dbReference type="SUPFAM" id="SSF46785">
    <property type="entry name" value="Winged helix' DNA-binding domain"/>
    <property type="match status" value="2"/>
</dbReference>
<name>A0A0Q9Z1Z9_9GAMM</name>
<dbReference type="GO" id="GO:0051304">
    <property type="term" value="P:chromosome separation"/>
    <property type="evidence" value="ECO:0007669"/>
    <property type="project" value="InterPro"/>
</dbReference>
<evidence type="ECO:0000256" key="3">
    <source>
        <dbReference type="ARBA" id="ARBA00022829"/>
    </source>
</evidence>
<dbReference type="Gene3D" id="1.10.10.10">
    <property type="entry name" value="Winged helix-like DNA-binding domain superfamily/Winged helix DNA-binding domain"/>
    <property type="match status" value="2"/>
</dbReference>
<dbReference type="NCBIfam" id="TIGR00281">
    <property type="entry name" value="SMC-Scp complex subunit ScpB"/>
    <property type="match status" value="1"/>
</dbReference>
<dbReference type="EMBL" id="LKAJ01000001">
    <property type="protein sequence ID" value="KRG22600.1"/>
    <property type="molecule type" value="Genomic_DNA"/>
</dbReference>
<keyword evidence="2" id="KW-0132">Cell division</keyword>
<gene>
    <name evidence="6" type="ORF">HT99x_00138</name>
</gene>
<evidence type="ECO:0000256" key="5">
    <source>
        <dbReference type="SAM" id="MobiDB-lite"/>
    </source>
</evidence>
<evidence type="ECO:0000256" key="4">
    <source>
        <dbReference type="ARBA" id="ARBA00023306"/>
    </source>
</evidence>
<proteinExistence type="predicted"/>
<dbReference type="STRING" id="295108.HT99x_00138"/>
<comment type="caution">
    <text evidence="6">The sequence shown here is derived from an EMBL/GenBank/DDBJ whole genome shotgun (WGS) entry which is preliminary data.</text>
</comment>
<dbReference type="PATRIC" id="fig|1590043.3.peg.141"/>
<feature type="compositionally biased region" description="Acidic residues" evidence="5">
    <location>
        <begin position="313"/>
        <end position="323"/>
    </location>
</feature>
<evidence type="ECO:0000256" key="2">
    <source>
        <dbReference type="ARBA" id="ARBA00022618"/>
    </source>
</evidence>
<evidence type="ECO:0000313" key="6">
    <source>
        <dbReference type="EMBL" id="KRG22600.1"/>
    </source>
</evidence>
<organism evidence="6">
    <name type="scientific">Candidatus Berkiella aquae</name>
    <dbReference type="NCBI Taxonomy" id="295108"/>
    <lineage>
        <taxon>Bacteria</taxon>
        <taxon>Pseudomonadati</taxon>
        <taxon>Pseudomonadota</taxon>
        <taxon>Gammaproteobacteria</taxon>
        <taxon>Candidatus Berkiellales</taxon>
        <taxon>Candidatus Berkiellaceae</taxon>
        <taxon>Candidatus Berkiella</taxon>
    </lineage>
</organism>
<dbReference type="AlphaFoldDB" id="A0A0Q9Z1Z9"/>
<dbReference type="PANTHER" id="PTHR34298:SF2">
    <property type="entry name" value="SEGREGATION AND CONDENSATION PROTEIN B"/>
    <property type="match status" value="1"/>
</dbReference>
<feature type="compositionally biased region" description="Acidic residues" evidence="5">
    <location>
        <begin position="333"/>
        <end position="352"/>
    </location>
</feature>
<keyword evidence="3" id="KW-0159">Chromosome partition</keyword>
<dbReference type="Pfam" id="PF04079">
    <property type="entry name" value="SMC_ScpB"/>
    <property type="match status" value="1"/>
</dbReference>
<keyword evidence="4" id="KW-0131">Cell cycle</keyword>
<sequence>MNMPSNKPLIKPMNELIRIVEGTIFASKVPVSPQDIAKLFEEDEKPALADIRKAIELLQKGYEKRGIRLVEVASGFRFQVAENVAPYICKSIEDKPARYSRALLETLALIAYRQPITRGEIEDIRGVVVSTNIIKTLDEQEWIRVVGYKDVPGKPALYATTKVFLDHFGLKNLEELPPLAELRAIETVDLADEASQDLPIEENALAASADENALETTQEESLPASAEEIANAAIAAAMQAVKADENPEEDLEIDDELEEEPDSELDIINAALADLQLSEDDIKAHDQVTLEDEEVLDEQAMLDEGTKESNVNDMDDDIDDDEIGAQTMSSILDEIDNARDDEEEDILSYEQS</sequence>
<accession>A0A0Q9Z1Z9</accession>
<reference evidence="6" key="1">
    <citation type="submission" date="2015-09" db="EMBL/GenBank/DDBJ databases">
        <title>Draft Genome Sequences of Two Novel Amoeba-resistant Intranuclear Bacteria, Candidatus Berkiella cookevillensis and Candidatus Berkiella aquae.</title>
        <authorList>
            <person name="Mehari Y.T."/>
            <person name="Arivett B.A."/>
            <person name="Farone A.L."/>
            <person name="Gunderson J.H."/>
            <person name="Farone M.B."/>
        </authorList>
    </citation>
    <scope>NUCLEOTIDE SEQUENCE [LARGE SCALE GENOMIC DNA]</scope>
    <source>
        <strain evidence="6">HT99</strain>
    </source>
</reference>
<dbReference type="InterPro" id="IPR036390">
    <property type="entry name" value="WH_DNA-bd_sf"/>
</dbReference>
<feature type="region of interest" description="Disordered" evidence="5">
    <location>
        <begin position="301"/>
        <end position="352"/>
    </location>
</feature>
<dbReference type="GO" id="GO:0051301">
    <property type="term" value="P:cell division"/>
    <property type="evidence" value="ECO:0007669"/>
    <property type="project" value="UniProtKB-KW"/>
</dbReference>
<dbReference type="InterPro" id="IPR036388">
    <property type="entry name" value="WH-like_DNA-bd_sf"/>
</dbReference>